<proteinExistence type="predicted"/>
<dbReference type="EMBL" id="JAODUO010000661">
    <property type="protein sequence ID" value="KAK2176462.1"/>
    <property type="molecule type" value="Genomic_DNA"/>
</dbReference>
<name>A0AAD9KSE8_RIDPI</name>
<accession>A0AAD9KSE8</accession>
<keyword evidence="2" id="KW-1185">Reference proteome</keyword>
<organism evidence="1 2">
    <name type="scientific">Ridgeia piscesae</name>
    <name type="common">Tubeworm</name>
    <dbReference type="NCBI Taxonomy" id="27915"/>
    <lineage>
        <taxon>Eukaryota</taxon>
        <taxon>Metazoa</taxon>
        <taxon>Spiralia</taxon>
        <taxon>Lophotrochozoa</taxon>
        <taxon>Annelida</taxon>
        <taxon>Polychaeta</taxon>
        <taxon>Sedentaria</taxon>
        <taxon>Canalipalpata</taxon>
        <taxon>Sabellida</taxon>
        <taxon>Siboglinidae</taxon>
        <taxon>Ridgeia</taxon>
    </lineage>
</organism>
<evidence type="ECO:0000313" key="1">
    <source>
        <dbReference type="EMBL" id="KAK2176462.1"/>
    </source>
</evidence>
<comment type="caution">
    <text evidence="1">The sequence shown here is derived from an EMBL/GenBank/DDBJ whole genome shotgun (WGS) entry which is preliminary data.</text>
</comment>
<gene>
    <name evidence="1" type="ORF">NP493_662g00025</name>
</gene>
<evidence type="ECO:0000313" key="2">
    <source>
        <dbReference type="Proteomes" id="UP001209878"/>
    </source>
</evidence>
<sequence length="193" mass="21625">MTHVKCVVYFESKYNGSILVQDVIVVKDSHTSLKCLQYSDTDASHEEACSECSCYHDNADVSSTVFETVQTTNVPYMYCQTGGHLNNSHQRCNNSKRTLQLITGLDICYCNMNVCSATINKLPMDASLAGCVSSAICQSPQFCRGFLKYAKYHGTKMSQNSYTATPDRATTTVPLLLKVRLVHKMADWIDFKW</sequence>
<dbReference type="Proteomes" id="UP001209878">
    <property type="component" value="Unassembled WGS sequence"/>
</dbReference>
<reference evidence="1" key="1">
    <citation type="journal article" date="2023" name="Mol. Biol. Evol.">
        <title>Third-Generation Sequencing Reveals the Adaptive Role of the Epigenome in Three Deep-Sea Polychaetes.</title>
        <authorList>
            <person name="Perez M."/>
            <person name="Aroh O."/>
            <person name="Sun Y."/>
            <person name="Lan Y."/>
            <person name="Juniper S.K."/>
            <person name="Young C.R."/>
            <person name="Angers B."/>
            <person name="Qian P.Y."/>
        </authorList>
    </citation>
    <scope>NUCLEOTIDE SEQUENCE</scope>
    <source>
        <strain evidence="1">R07B-5</strain>
    </source>
</reference>
<protein>
    <submittedName>
        <fullName evidence="1">Uncharacterized protein</fullName>
    </submittedName>
</protein>
<dbReference type="AlphaFoldDB" id="A0AAD9KSE8"/>